<dbReference type="Proteomes" id="UP001165960">
    <property type="component" value="Unassembled WGS sequence"/>
</dbReference>
<organism evidence="1 2">
    <name type="scientific">Entomophthora muscae</name>
    <dbReference type="NCBI Taxonomy" id="34485"/>
    <lineage>
        <taxon>Eukaryota</taxon>
        <taxon>Fungi</taxon>
        <taxon>Fungi incertae sedis</taxon>
        <taxon>Zoopagomycota</taxon>
        <taxon>Entomophthoromycotina</taxon>
        <taxon>Entomophthoromycetes</taxon>
        <taxon>Entomophthorales</taxon>
        <taxon>Entomophthoraceae</taxon>
        <taxon>Entomophthora</taxon>
    </lineage>
</organism>
<comment type="caution">
    <text evidence="1">The sequence shown here is derived from an EMBL/GenBank/DDBJ whole genome shotgun (WGS) entry which is preliminary data.</text>
</comment>
<evidence type="ECO:0000313" key="1">
    <source>
        <dbReference type="EMBL" id="KAJ9049198.1"/>
    </source>
</evidence>
<protein>
    <submittedName>
        <fullName evidence="1">Uncharacterized protein</fullName>
    </submittedName>
</protein>
<dbReference type="EMBL" id="QTSX02007263">
    <property type="protein sequence ID" value="KAJ9049198.1"/>
    <property type="molecule type" value="Genomic_DNA"/>
</dbReference>
<name>A0ACC2RGI6_9FUNG</name>
<proteinExistence type="predicted"/>
<accession>A0ACC2RGI6</accession>
<reference evidence="1" key="1">
    <citation type="submission" date="2022-04" db="EMBL/GenBank/DDBJ databases">
        <title>Genome of the entomopathogenic fungus Entomophthora muscae.</title>
        <authorList>
            <person name="Elya C."/>
            <person name="Lovett B.R."/>
            <person name="Lee E."/>
            <person name="Macias A.M."/>
            <person name="Hajek A.E."/>
            <person name="De Bivort B.L."/>
            <person name="Kasson M.T."/>
            <person name="De Fine Licht H.H."/>
            <person name="Stajich J.E."/>
        </authorList>
    </citation>
    <scope>NUCLEOTIDE SEQUENCE</scope>
    <source>
        <strain evidence="1">Berkeley</strain>
    </source>
</reference>
<sequence length="302" mass="34122">MMLNTLILLVTGANGAGLIWRTMPRSIDFTDSDHILSKIRTLGAVDTIPFKDVYLFGDSACDTGNYARKHNFKLPSPKVYWRGRFSNGPMWPDYFQAEYNLNVKNYCHGGSLISTGNYVIEEGIPDYKGQVQMYKEDHLESTRPLAILQFSGNDMLNKSVTAETMGSEFQRQTQALVNLGQIKDFIVVMSPGEAYNARGYSRELMKVTRQLRKDNPDARFVTRSLLDLCLEMFAVAPPITNSELWRGTEACFNETSKVLCPDPENHFFFDFYHITTIPAYNFARKVANTVQGAWGNGTTPDS</sequence>
<gene>
    <name evidence="1" type="ORF">DSO57_1027135</name>
</gene>
<evidence type="ECO:0000313" key="2">
    <source>
        <dbReference type="Proteomes" id="UP001165960"/>
    </source>
</evidence>
<keyword evidence="2" id="KW-1185">Reference proteome</keyword>